<feature type="compositionally biased region" description="Basic residues" evidence="3">
    <location>
        <begin position="1"/>
        <end position="10"/>
    </location>
</feature>
<dbReference type="HOGENOM" id="CLU_024462_1_0_1"/>
<keyword evidence="6" id="KW-1185">Reference proteome</keyword>
<dbReference type="SMART" id="SM00256">
    <property type="entry name" value="FBOX"/>
    <property type="match status" value="1"/>
</dbReference>
<dbReference type="Pfam" id="PF12937">
    <property type="entry name" value="F-box-like"/>
    <property type="match status" value="1"/>
</dbReference>
<feature type="domain" description="F-box" evidence="4">
    <location>
        <begin position="41"/>
        <end position="87"/>
    </location>
</feature>
<name>G9P2G4_HYPAI</name>
<evidence type="ECO:0000256" key="1">
    <source>
        <dbReference type="ARBA" id="ARBA00007968"/>
    </source>
</evidence>
<evidence type="ECO:0000256" key="2">
    <source>
        <dbReference type="PROSITE-ProRule" id="PRU00221"/>
    </source>
</evidence>
<feature type="repeat" description="WD" evidence="2">
    <location>
        <begin position="563"/>
        <end position="604"/>
    </location>
</feature>
<dbReference type="GO" id="GO:0005737">
    <property type="term" value="C:cytoplasm"/>
    <property type="evidence" value="ECO:0007669"/>
    <property type="project" value="TreeGrafter"/>
</dbReference>
<dbReference type="SUPFAM" id="SSF81383">
    <property type="entry name" value="F-box domain"/>
    <property type="match status" value="1"/>
</dbReference>
<dbReference type="PROSITE" id="PS50082">
    <property type="entry name" value="WD_REPEATS_2"/>
    <property type="match status" value="1"/>
</dbReference>
<feature type="region of interest" description="Disordered" evidence="3">
    <location>
        <begin position="1"/>
        <end position="41"/>
    </location>
</feature>
<comment type="similarity">
    <text evidence="1">Belongs to the WD repeat MET30/SCONB/SCON-2 family.</text>
</comment>
<dbReference type="PANTHER" id="PTHR12874">
    <property type="entry name" value="F-BOX ONLY PROTEIN 48-RELATED"/>
    <property type="match status" value="1"/>
</dbReference>
<dbReference type="PROSITE" id="PS50181">
    <property type="entry name" value="FBOX"/>
    <property type="match status" value="1"/>
</dbReference>
<keyword evidence="2" id="KW-0853">WD repeat</keyword>
<comment type="caution">
    <text evidence="5">The sequence shown here is derived from an EMBL/GenBank/DDBJ whole genome shotgun (WGS) entry which is preliminary data.</text>
</comment>
<feature type="region of interest" description="Disordered" evidence="3">
    <location>
        <begin position="117"/>
        <end position="156"/>
    </location>
</feature>
<evidence type="ECO:0000259" key="4">
    <source>
        <dbReference type="PROSITE" id="PS50181"/>
    </source>
</evidence>
<dbReference type="InterPro" id="IPR036322">
    <property type="entry name" value="WD40_repeat_dom_sf"/>
</dbReference>
<dbReference type="InterPro" id="IPR036047">
    <property type="entry name" value="F-box-like_dom_sf"/>
</dbReference>
<evidence type="ECO:0000313" key="5">
    <source>
        <dbReference type="EMBL" id="EHK42699.1"/>
    </source>
</evidence>
<gene>
    <name evidence="5" type="ORF">TRIATDRAFT_285415</name>
</gene>
<evidence type="ECO:0000256" key="3">
    <source>
        <dbReference type="SAM" id="MobiDB-lite"/>
    </source>
</evidence>
<accession>G9P2G4</accession>
<dbReference type="EMBL" id="ABDG02000026">
    <property type="protein sequence ID" value="EHK42699.1"/>
    <property type="molecule type" value="Genomic_DNA"/>
</dbReference>
<sequence>MSSHNMKRKASHSDPGNADPLPHPGRGDASSKRQRLAKPACDVTRGVSDELLLRIFSYADEQTLLHLAAVSRQFYRVSSDPQLWRQHYYRRFILPRANRIPGLKVANRSYARVPSIREAPGQGQGQKQQESRGLVSASASVGAESGPGSSSSSIANRSSLGVSSSLAEAEAAEFEIDSIKPPFSPVDPSGKAREASDVDWKQQYRLRHNWARGLCEVRHVQVSPVNFALTPIEERRTLVKVVDGLAVTVDMQAGLRAWDLRTQESIAQTTTETDDGICLVPTALALDGGRLSADVLDIMLGFNDGTFGIWRLIVSEGRLSVLYRQDKSYVGRLVSVAYSYPYALTAAELGFISLYSFERPRAEPETELASAAADAGASSVSVEEAAKHHGGNEDGDAAEEEQPSIFQVYGEVVKSRTLAHPQVLSSLKSDYSRQPLVLSLRKLKSSAVASIAYSFDTAGGWAIGIQNFDIRPSGSSKPDVITSRVAYTLPAETGHFVTSTQYRPKCPTCSNFPDLFLDDDEGGPAKLCYSHPYLLATMHDNTLVLFVVTATEKSFAISNAMKLYGHTSGIADADITPAGTAVSVSERGDEIRVWDLDGHHDSASVEVRPRVNRSSGDAQDAAASEDAEPRRNWVGTDNQRVTVLRQTSDGRESLVTYDFT</sequence>
<dbReference type="OrthoDB" id="3219396at2759"/>
<dbReference type="Proteomes" id="UP000005426">
    <property type="component" value="Unassembled WGS sequence"/>
</dbReference>
<dbReference type="SUPFAM" id="SSF50978">
    <property type="entry name" value="WD40 repeat-like"/>
    <property type="match status" value="1"/>
</dbReference>
<dbReference type="eggNOG" id="ENOG502S63K">
    <property type="taxonomic scope" value="Eukaryota"/>
</dbReference>
<dbReference type="STRING" id="452589.G9P2G4"/>
<dbReference type="PANTHER" id="PTHR12874:SF9">
    <property type="entry name" value="F-BOX ONLY PROTEIN 48"/>
    <property type="match status" value="1"/>
</dbReference>
<dbReference type="Gene3D" id="1.20.1280.50">
    <property type="match status" value="1"/>
</dbReference>
<reference evidence="5 6" key="1">
    <citation type="journal article" date="2011" name="Genome Biol.">
        <title>Comparative genome sequence analysis underscores mycoparasitism as the ancestral life style of Trichoderma.</title>
        <authorList>
            <person name="Kubicek C.P."/>
            <person name="Herrera-Estrella A."/>
            <person name="Seidl-Seiboth V."/>
            <person name="Martinez D.A."/>
            <person name="Druzhinina I.S."/>
            <person name="Thon M."/>
            <person name="Zeilinger S."/>
            <person name="Casas-Flores S."/>
            <person name="Horwitz B.A."/>
            <person name="Mukherjee P.K."/>
            <person name="Mukherjee M."/>
            <person name="Kredics L."/>
            <person name="Alcaraz L.D."/>
            <person name="Aerts A."/>
            <person name="Antal Z."/>
            <person name="Atanasova L."/>
            <person name="Cervantes-Badillo M.G."/>
            <person name="Challacombe J."/>
            <person name="Chertkov O."/>
            <person name="McCluskey K."/>
            <person name="Coulpier F."/>
            <person name="Deshpande N."/>
            <person name="von Doehren H."/>
            <person name="Ebbole D.J."/>
            <person name="Esquivel-Naranjo E.U."/>
            <person name="Fekete E."/>
            <person name="Flipphi M."/>
            <person name="Glaser F."/>
            <person name="Gomez-Rodriguez E.Y."/>
            <person name="Gruber S."/>
            <person name="Han C."/>
            <person name="Henrissat B."/>
            <person name="Hermosa R."/>
            <person name="Hernandez-Onate M."/>
            <person name="Karaffa L."/>
            <person name="Kosti I."/>
            <person name="Le Crom S."/>
            <person name="Lindquist E."/>
            <person name="Lucas S."/>
            <person name="Luebeck M."/>
            <person name="Luebeck P.S."/>
            <person name="Margeot A."/>
            <person name="Metz B."/>
            <person name="Misra M."/>
            <person name="Nevalainen H."/>
            <person name="Omann M."/>
            <person name="Packer N."/>
            <person name="Perrone G."/>
            <person name="Uresti-Rivera E.E."/>
            <person name="Salamov A."/>
            <person name="Schmoll M."/>
            <person name="Seiboth B."/>
            <person name="Shapiro H."/>
            <person name="Sukno S."/>
            <person name="Tamayo-Ramos J.A."/>
            <person name="Tisch D."/>
            <person name="Wiest A."/>
            <person name="Wilkinson H.H."/>
            <person name="Zhang M."/>
            <person name="Coutinho P.M."/>
            <person name="Kenerley C.M."/>
            <person name="Monte E."/>
            <person name="Baker S.E."/>
            <person name="Grigoriev I.V."/>
        </authorList>
    </citation>
    <scope>NUCLEOTIDE SEQUENCE [LARGE SCALE GENOMIC DNA]</scope>
    <source>
        <strain evidence="6">ATCC 20476 / IMI 206040</strain>
    </source>
</reference>
<dbReference type="InterPro" id="IPR001680">
    <property type="entry name" value="WD40_rpt"/>
</dbReference>
<proteinExistence type="inferred from homology"/>
<evidence type="ECO:0000313" key="6">
    <source>
        <dbReference type="Proteomes" id="UP000005426"/>
    </source>
</evidence>
<dbReference type="GeneID" id="25779705"/>
<dbReference type="OMA" id="RHNWSRG"/>
<dbReference type="GO" id="GO:0031146">
    <property type="term" value="P:SCF-dependent proteasomal ubiquitin-dependent protein catabolic process"/>
    <property type="evidence" value="ECO:0007669"/>
    <property type="project" value="TreeGrafter"/>
</dbReference>
<feature type="compositionally biased region" description="Low complexity" evidence="3">
    <location>
        <begin position="131"/>
        <end position="156"/>
    </location>
</feature>
<dbReference type="InterPro" id="IPR001810">
    <property type="entry name" value="F-box_dom"/>
</dbReference>
<dbReference type="KEGG" id="tatv:25779705"/>
<dbReference type="AlphaFoldDB" id="G9P2G4"/>
<organism evidence="5 6">
    <name type="scientific">Hypocrea atroviridis (strain ATCC 20476 / IMI 206040)</name>
    <name type="common">Trichoderma atroviride</name>
    <dbReference type="NCBI Taxonomy" id="452589"/>
    <lineage>
        <taxon>Eukaryota</taxon>
        <taxon>Fungi</taxon>
        <taxon>Dikarya</taxon>
        <taxon>Ascomycota</taxon>
        <taxon>Pezizomycotina</taxon>
        <taxon>Sordariomycetes</taxon>
        <taxon>Hypocreomycetidae</taxon>
        <taxon>Hypocreales</taxon>
        <taxon>Hypocreaceae</taxon>
        <taxon>Trichoderma</taxon>
    </lineage>
</organism>
<feature type="compositionally biased region" description="Low complexity" evidence="3">
    <location>
        <begin position="614"/>
        <end position="624"/>
    </location>
</feature>
<protein>
    <recommendedName>
        <fullName evidence="4">F-box domain-containing protein</fullName>
    </recommendedName>
</protein>
<feature type="region of interest" description="Disordered" evidence="3">
    <location>
        <begin position="606"/>
        <end position="629"/>
    </location>
</feature>
<dbReference type="Pfam" id="PF25499">
    <property type="entry name" value="Beta-prop_pof12"/>
    <property type="match status" value="1"/>
</dbReference>
<dbReference type="GO" id="GO:0019005">
    <property type="term" value="C:SCF ubiquitin ligase complex"/>
    <property type="evidence" value="ECO:0007669"/>
    <property type="project" value="TreeGrafter"/>
</dbReference>